<keyword evidence="2" id="KW-0813">Transport</keyword>
<evidence type="ECO:0000256" key="5">
    <source>
        <dbReference type="SAM" id="MobiDB-lite"/>
    </source>
</evidence>
<reference evidence="8" key="1">
    <citation type="journal article" date="2019" name="Int. J. Syst. Evol. Microbiol.">
        <title>The Global Catalogue of Microorganisms (GCM) 10K type strain sequencing project: providing services to taxonomists for standard genome sequencing and annotation.</title>
        <authorList>
            <consortium name="The Broad Institute Genomics Platform"/>
            <consortium name="The Broad Institute Genome Sequencing Center for Infectious Disease"/>
            <person name="Wu L."/>
            <person name="Ma J."/>
        </authorList>
    </citation>
    <scope>NUCLEOTIDE SEQUENCE [LARGE SCALE GENOMIC DNA]</scope>
    <source>
        <strain evidence="8">JCM 18123</strain>
    </source>
</reference>
<accession>A0ABP9GU06</accession>
<dbReference type="GO" id="GO:0005524">
    <property type="term" value="F:ATP binding"/>
    <property type="evidence" value="ECO:0007669"/>
    <property type="project" value="UniProtKB-KW"/>
</dbReference>
<keyword evidence="3" id="KW-0547">Nucleotide-binding</keyword>
<comment type="similarity">
    <text evidence="1">Belongs to the ABC transporter superfamily.</text>
</comment>
<dbReference type="CDD" id="cd03294">
    <property type="entry name" value="ABC_Pro_Gly_Betaine"/>
    <property type="match status" value="1"/>
</dbReference>
<dbReference type="Proteomes" id="UP001499993">
    <property type="component" value="Unassembled WGS sequence"/>
</dbReference>
<dbReference type="InterPro" id="IPR027417">
    <property type="entry name" value="P-loop_NTPase"/>
</dbReference>
<dbReference type="SMART" id="SM00382">
    <property type="entry name" value="AAA"/>
    <property type="match status" value="1"/>
</dbReference>
<dbReference type="PROSITE" id="PS00211">
    <property type="entry name" value="ABC_TRANSPORTER_1"/>
    <property type="match status" value="1"/>
</dbReference>
<evidence type="ECO:0000256" key="1">
    <source>
        <dbReference type="ARBA" id="ARBA00005417"/>
    </source>
</evidence>
<dbReference type="EMBL" id="BAABIK010000029">
    <property type="protein sequence ID" value="GAA4953465.1"/>
    <property type="molecule type" value="Genomic_DNA"/>
</dbReference>
<dbReference type="RefSeq" id="WP_345558470.1">
    <property type="nucleotide sequence ID" value="NZ_BAABIK010000029.1"/>
</dbReference>
<sequence>MNSPAESTAQPHNDSTDPRISVRNLWKIFGKNAGSVIGTDLAELDRETIRKRTGATVAVRDMSFDVHPGETFVVMGLSGSGKSTLVRCMTRLIEPTSGTMSLDGEDIAACSPQRLRELRRGKMAMVFQHFGLLPHRRIIDNVAYGLEVRGASRAQRYERAREMIEMVGLAGNEDSRPGQLSGGMQQRVGLARALAVDPEVLLFDEPFSALDPLIRRDMQDEVLRLQRELHKTAVFITHDLSEALKVGARIAIMRDGELVQTGTPEDLVGSPADDYVRDFVKDVSRTAVLTARSLARPARPGEAEDGPAVPADTVVDGIVAPLAEGTAPVRVTGADDTVLGYVGREDVLRLIAGDRSADAATAAGGQPESGRPGGAPGDPVGA</sequence>
<feature type="domain" description="ABC transporter" evidence="6">
    <location>
        <begin position="44"/>
        <end position="280"/>
    </location>
</feature>
<evidence type="ECO:0000313" key="8">
    <source>
        <dbReference type="Proteomes" id="UP001499993"/>
    </source>
</evidence>
<dbReference type="SUPFAM" id="SSF52540">
    <property type="entry name" value="P-loop containing nucleoside triphosphate hydrolases"/>
    <property type="match status" value="1"/>
</dbReference>
<evidence type="ECO:0000256" key="4">
    <source>
        <dbReference type="ARBA" id="ARBA00022840"/>
    </source>
</evidence>
<proteinExistence type="inferred from homology"/>
<dbReference type="Pfam" id="PF00005">
    <property type="entry name" value="ABC_tran"/>
    <property type="match status" value="1"/>
</dbReference>
<organism evidence="7 8">
    <name type="scientific">Streptomonospora halophila</name>
    <dbReference type="NCBI Taxonomy" id="427369"/>
    <lineage>
        <taxon>Bacteria</taxon>
        <taxon>Bacillati</taxon>
        <taxon>Actinomycetota</taxon>
        <taxon>Actinomycetes</taxon>
        <taxon>Streptosporangiales</taxon>
        <taxon>Nocardiopsidaceae</taxon>
        <taxon>Streptomonospora</taxon>
    </lineage>
</organism>
<evidence type="ECO:0000259" key="6">
    <source>
        <dbReference type="PROSITE" id="PS50893"/>
    </source>
</evidence>
<dbReference type="PROSITE" id="PS50893">
    <property type="entry name" value="ABC_TRANSPORTER_2"/>
    <property type="match status" value="1"/>
</dbReference>
<dbReference type="InterPro" id="IPR003439">
    <property type="entry name" value="ABC_transporter-like_ATP-bd"/>
</dbReference>
<gene>
    <name evidence="7" type="ORF">GCM10023224_43110</name>
</gene>
<dbReference type="InterPro" id="IPR051921">
    <property type="entry name" value="ABC_osmolyte_uptake_ATP-bind"/>
</dbReference>
<evidence type="ECO:0000256" key="3">
    <source>
        <dbReference type="ARBA" id="ARBA00022741"/>
    </source>
</evidence>
<evidence type="ECO:0000256" key="2">
    <source>
        <dbReference type="ARBA" id="ARBA00022448"/>
    </source>
</evidence>
<keyword evidence="4 7" id="KW-0067">ATP-binding</keyword>
<comment type="caution">
    <text evidence="7">The sequence shown here is derived from an EMBL/GenBank/DDBJ whole genome shotgun (WGS) entry which is preliminary data.</text>
</comment>
<dbReference type="NCBIfam" id="TIGR01186">
    <property type="entry name" value="proV"/>
    <property type="match status" value="1"/>
</dbReference>
<feature type="region of interest" description="Disordered" evidence="5">
    <location>
        <begin position="357"/>
        <end position="382"/>
    </location>
</feature>
<dbReference type="InterPro" id="IPR003593">
    <property type="entry name" value="AAA+_ATPase"/>
</dbReference>
<dbReference type="PANTHER" id="PTHR43869:SF1">
    <property type="entry name" value="GLYCINE BETAINE_PROLINE BETAINE TRANSPORT SYSTEM ATP-BINDING PROTEIN PROV"/>
    <property type="match status" value="1"/>
</dbReference>
<keyword evidence="8" id="KW-1185">Reference proteome</keyword>
<name>A0ABP9GU06_9ACTN</name>
<dbReference type="PANTHER" id="PTHR43869">
    <property type="entry name" value="GLYCINE BETAINE/PROLINE BETAINE TRANSPORT SYSTEM ATP-BINDING PROTEIN PROV"/>
    <property type="match status" value="1"/>
</dbReference>
<dbReference type="InterPro" id="IPR017871">
    <property type="entry name" value="ABC_transporter-like_CS"/>
</dbReference>
<dbReference type="Gene3D" id="3.40.50.300">
    <property type="entry name" value="P-loop containing nucleotide triphosphate hydrolases"/>
    <property type="match status" value="1"/>
</dbReference>
<dbReference type="InterPro" id="IPR005892">
    <property type="entry name" value="Gly-betaine_transp_ATP-bd"/>
</dbReference>
<evidence type="ECO:0000313" key="7">
    <source>
        <dbReference type="EMBL" id="GAA4953465.1"/>
    </source>
</evidence>
<protein>
    <submittedName>
        <fullName evidence="7">Glycine betaine/L-proline ABC transporter ATP-binding protein</fullName>
    </submittedName>
</protein>